<dbReference type="InterPro" id="IPR010284">
    <property type="entry name" value="PSII_Ycf12_core-subunit"/>
</dbReference>
<reference evidence="9" key="1">
    <citation type="submission" date="2018-04" db="EMBL/GenBank/DDBJ databases">
        <authorList>
            <person name="Cornet L."/>
        </authorList>
    </citation>
    <scope>NUCLEOTIDE SEQUENCE [LARGE SCALE GENOMIC DNA]</scope>
</reference>
<comment type="subunit">
    <text evidence="7">PSII is composed of 1 copy each of membrane proteins PsbA, PsbB, PsbC, PsbD, PsbE, PsbF, PsbH, PsbI, PsbJ, PsbK, PsbL, PsbM, PsbT, PsbX, PsbY, PsbZ, Psb30/Ycf12, peripheral proteins PsbO, CyanoQ (PsbQ), PsbU, PsbV and a large number of cofactors. It forms dimeric complexes.</text>
</comment>
<comment type="function">
    <text evidence="7">A core subunit of photosystem II (PSII), probably helps stabilize the reaction center.</text>
</comment>
<dbReference type="EMBL" id="QBMP01000029">
    <property type="protein sequence ID" value="PZO58665.1"/>
    <property type="molecule type" value="Genomic_DNA"/>
</dbReference>
<evidence type="ECO:0000256" key="5">
    <source>
        <dbReference type="ARBA" id="ARBA00023136"/>
    </source>
</evidence>
<name>A0A2W4ZKJ3_9CYAN</name>
<evidence type="ECO:0000256" key="6">
    <source>
        <dbReference type="ARBA" id="ARBA00023276"/>
    </source>
</evidence>
<dbReference type="GO" id="GO:0031676">
    <property type="term" value="C:plasma membrane-derived thylakoid membrane"/>
    <property type="evidence" value="ECO:0007669"/>
    <property type="project" value="UniProtKB-SubCell"/>
</dbReference>
<keyword evidence="2 7" id="KW-0602">Photosynthesis</keyword>
<evidence type="ECO:0000256" key="4">
    <source>
        <dbReference type="ARBA" id="ARBA00022989"/>
    </source>
</evidence>
<dbReference type="Proteomes" id="UP000249794">
    <property type="component" value="Unassembled WGS sequence"/>
</dbReference>
<proteinExistence type="inferred from homology"/>
<dbReference type="HAMAP" id="MF_01329">
    <property type="entry name" value="PSII_Psb30_Ycf12"/>
    <property type="match status" value="1"/>
</dbReference>
<keyword evidence="6 7" id="KW-0604">Photosystem II</keyword>
<evidence type="ECO:0000256" key="7">
    <source>
        <dbReference type="HAMAP-Rule" id="MF_01329"/>
    </source>
</evidence>
<dbReference type="NCBIfam" id="NF010239">
    <property type="entry name" value="PRK13686.1"/>
    <property type="match status" value="1"/>
</dbReference>
<protein>
    <recommendedName>
        <fullName evidence="7">Photosystem II reaction center protein Psb30</fullName>
    </recommendedName>
    <alternativeName>
        <fullName evidence="7">Photosystem II reaction center protein Ycf12</fullName>
    </alternativeName>
</protein>
<comment type="similarity">
    <text evidence="7">Belongs to the Psb30/Ycf12 family.</text>
</comment>
<organism evidence="8 9">
    <name type="scientific">Phormidesmis priestleyi</name>
    <dbReference type="NCBI Taxonomy" id="268141"/>
    <lineage>
        <taxon>Bacteria</taxon>
        <taxon>Bacillati</taxon>
        <taxon>Cyanobacteriota</taxon>
        <taxon>Cyanophyceae</taxon>
        <taxon>Leptolyngbyales</taxon>
        <taxon>Leptolyngbyaceae</taxon>
        <taxon>Phormidesmis</taxon>
    </lineage>
</organism>
<evidence type="ECO:0000256" key="3">
    <source>
        <dbReference type="ARBA" id="ARBA00022692"/>
    </source>
</evidence>
<evidence type="ECO:0000256" key="1">
    <source>
        <dbReference type="ARBA" id="ARBA00004167"/>
    </source>
</evidence>
<reference evidence="8 9" key="2">
    <citation type="submission" date="2018-06" db="EMBL/GenBank/DDBJ databases">
        <title>Metagenomic assembly of (sub)arctic Cyanobacteria and their associated microbiome from non-axenic cultures.</title>
        <authorList>
            <person name="Baurain D."/>
        </authorList>
    </citation>
    <scope>NUCLEOTIDE SEQUENCE [LARGE SCALE GENOMIC DNA]</scope>
    <source>
        <strain evidence="8">ULC027bin1</strain>
    </source>
</reference>
<keyword evidence="4 7" id="KW-1133">Transmembrane helix</keyword>
<dbReference type="GO" id="GO:0009523">
    <property type="term" value="C:photosystem II"/>
    <property type="evidence" value="ECO:0007669"/>
    <property type="project" value="UniProtKB-KW"/>
</dbReference>
<keyword evidence="5 7" id="KW-0472">Membrane</keyword>
<sequence length="46" mass="4763">MAFLDGALSFVSNIDFVLIGQLTMLALVVIAGPAVVFLLALRGGDL</sequence>
<evidence type="ECO:0000256" key="2">
    <source>
        <dbReference type="ARBA" id="ARBA00022531"/>
    </source>
</evidence>
<dbReference type="AlphaFoldDB" id="A0A2W4ZKJ3"/>
<evidence type="ECO:0000313" key="8">
    <source>
        <dbReference type="EMBL" id="PZO58665.1"/>
    </source>
</evidence>
<accession>A0A2W4ZKJ3</accession>
<comment type="subcellular location">
    <subcellularLocation>
        <location evidence="7">Cellular thylakoid membrane</location>
        <topology evidence="7">Single-pass membrane protein</topology>
    </subcellularLocation>
    <subcellularLocation>
        <location evidence="1">Membrane</location>
        <topology evidence="1">Single-pass membrane protein</topology>
    </subcellularLocation>
</comment>
<gene>
    <name evidence="7" type="primary">psb30</name>
    <name evidence="7" type="synonym">ycf12</name>
    <name evidence="8" type="ORF">DCF15_04645</name>
</gene>
<keyword evidence="3 7" id="KW-0812">Transmembrane</keyword>
<feature type="transmembrane region" description="Helical" evidence="7">
    <location>
        <begin position="16"/>
        <end position="41"/>
    </location>
</feature>
<dbReference type="GO" id="GO:0015979">
    <property type="term" value="P:photosynthesis"/>
    <property type="evidence" value="ECO:0007669"/>
    <property type="project" value="UniProtKB-KW"/>
</dbReference>
<comment type="caution">
    <text evidence="8">The sequence shown here is derived from an EMBL/GenBank/DDBJ whole genome shotgun (WGS) entry which is preliminary data.</text>
</comment>
<keyword evidence="7" id="KW-0793">Thylakoid</keyword>
<dbReference type="Pfam" id="PF05969">
    <property type="entry name" value="PSII_Ycf12"/>
    <property type="match status" value="1"/>
</dbReference>
<evidence type="ECO:0000313" key="9">
    <source>
        <dbReference type="Proteomes" id="UP000249794"/>
    </source>
</evidence>